<comment type="catalytic activity">
    <reaction evidence="1">
        <text>ATP + protein L-histidine = ADP + protein N-phospho-L-histidine.</text>
        <dbReference type="EC" id="2.7.13.3"/>
    </reaction>
</comment>
<evidence type="ECO:0000256" key="14">
    <source>
        <dbReference type="ARBA" id="ARBA00039401"/>
    </source>
</evidence>
<sequence>MSYRLALARTVLFALFFGVAVYIGRRSALDHAGTSLVWPAAGVGAIWWCAQRFARTKWVDFVVLPLVLAAVMLATDAHPVQAAGFGVAGIVQATMFGVLLSRWRPGLWGGGGREPMRAPRDLWALLGAGFGASVCGCAIGSLGEWLDKSSYPLELAVLSLARNTASILIIGSAGMFAGAALSHRGSWRAFWPRTSRWRVVEYVGIVACTTAAYLAGFAYEDRLPLSFALLGWTVLVATRLSSPFVLLHNSVVGAIAVQYTLGGSGPFADVADSAVRAVIVQLFVALVCVVGLALALGRDERRHLHNQLARDKDLLRAIIDSMADGLAVIEPDGRVSLRNPAVSTLLGGVTSPGDRMAGAEFYGLYHVDGTPFPDNDLAYLQALAGQDVHGVEMLVRNAGVPEGRFVKVNATALPRPDGSHRAVVLFHDVTAEHRHRDELTNFAGVVAHDLLNPLAGVDGWTSAVHESVAAAPPHPSLEQALDDLDRLSRTSARMRGLIDGLLAYTTARQATASPIPVDTFELVTDVTSARADAAVAAGKVEPKFSIGALPPVAADPVLLRQLLDNLIGNAIKYTAPGVTPFLTIDAHRAGDLVTFTIADNGIGIPHGQHAAIFGNFHRAHTSSNFLGTGLGLAICQRIVERHGGTISASDNPGGGSCFTFTLPAATVPVLASA</sequence>
<dbReference type="Pfam" id="PF00512">
    <property type="entry name" value="HisKA"/>
    <property type="match status" value="1"/>
</dbReference>
<dbReference type="InterPro" id="IPR013656">
    <property type="entry name" value="PAS_4"/>
</dbReference>
<dbReference type="CDD" id="cd00082">
    <property type="entry name" value="HisKA"/>
    <property type="match status" value="1"/>
</dbReference>
<dbReference type="EMBL" id="QLMJ01000017">
    <property type="protein sequence ID" value="RAK29794.1"/>
    <property type="molecule type" value="Genomic_DNA"/>
</dbReference>
<evidence type="ECO:0000259" key="17">
    <source>
        <dbReference type="PROSITE" id="PS50112"/>
    </source>
</evidence>
<feature type="transmembrane region" description="Helical" evidence="15">
    <location>
        <begin position="57"/>
        <end position="74"/>
    </location>
</feature>
<comment type="subcellular location">
    <subcellularLocation>
        <location evidence="3">Cell membrane</location>
    </subcellularLocation>
    <subcellularLocation>
        <location evidence="2">Membrane</location>
        <topology evidence="2">Multi-pass membrane protein</topology>
    </subcellularLocation>
</comment>
<evidence type="ECO:0000256" key="10">
    <source>
        <dbReference type="ARBA" id="ARBA00022840"/>
    </source>
</evidence>
<dbReference type="RefSeq" id="WP_111652752.1">
    <property type="nucleotide sequence ID" value="NZ_JACHWI010000013.1"/>
</dbReference>
<dbReference type="PRINTS" id="PR00344">
    <property type="entry name" value="BCTRLSENSOR"/>
</dbReference>
<evidence type="ECO:0000256" key="6">
    <source>
        <dbReference type="ARBA" id="ARBA00022679"/>
    </source>
</evidence>
<evidence type="ECO:0000256" key="4">
    <source>
        <dbReference type="ARBA" id="ARBA00012438"/>
    </source>
</evidence>
<feature type="transmembrane region" description="Helical" evidence="15">
    <location>
        <begin position="122"/>
        <end position="143"/>
    </location>
</feature>
<dbReference type="InterPro" id="IPR004358">
    <property type="entry name" value="Sig_transdc_His_kin-like_C"/>
</dbReference>
<protein>
    <recommendedName>
        <fullName evidence="14">Sensor-like histidine kinase SenX3</fullName>
        <ecNumber evidence="4">2.7.13.3</ecNumber>
    </recommendedName>
</protein>
<evidence type="ECO:0000256" key="13">
    <source>
        <dbReference type="ARBA" id="ARBA00023136"/>
    </source>
</evidence>
<dbReference type="AlphaFoldDB" id="A0A327Z891"/>
<keyword evidence="7 15" id="KW-0812">Transmembrane</keyword>
<dbReference type="GO" id="GO:0005886">
    <property type="term" value="C:plasma membrane"/>
    <property type="evidence" value="ECO:0007669"/>
    <property type="project" value="UniProtKB-SubCell"/>
</dbReference>
<name>A0A327Z891_9ACTN</name>
<accession>A0A327Z891</accession>
<evidence type="ECO:0000259" key="16">
    <source>
        <dbReference type="PROSITE" id="PS50109"/>
    </source>
</evidence>
<gene>
    <name evidence="18" type="ORF">B0I29_117120</name>
</gene>
<feature type="transmembrane region" description="Helical" evidence="15">
    <location>
        <begin position="202"/>
        <end position="219"/>
    </location>
</feature>
<evidence type="ECO:0000256" key="2">
    <source>
        <dbReference type="ARBA" id="ARBA00004141"/>
    </source>
</evidence>
<evidence type="ECO:0000256" key="1">
    <source>
        <dbReference type="ARBA" id="ARBA00000085"/>
    </source>
</evidence>
<dbReference type="InterPro" id="IPR003594">
    <property type="entry name" value="HATPase_dom"/>
</dbReference>
<evidence type="ECO:0000256" key="15">
    <source>
        <dbReference type="SAM" id="Phobius"/>
    </source>
</evidence>
<dbReference type="InterPro" id="IPR005467">
    <property type="entry name" value="His_kinase_dom"/>
</dbReference>
<dbReference type="GO" id="GO:0000156">
    <property type="term" value="F:phosphorelay response regulator activity"/>
    <property type="evidence" value="ECO:0007669"/>
    <property type="project" value="TreeGrafter"/>
</dbReference>
<feature type="transmembrane region" description="Helical" evidence="15">
    <location>
        <begin position="274"/>
        <end position="296"/>
    </location>
</feature>
<organism evidence="18 19">
    <name type="scientific">Actinoplanes lutulentus</name>
    <dbReference type="NCBI Taxonomy" id="1287878"/>
    <lineage>
        <taxon>Bacteria</taxon>
        <taxon>Bacillati</taxon>
        <taxon>Actinomycetota</taxon>
        <taxon>Actinomycetes</taxon>
        <taxon>Micromonosporales</taxon>
        <taxon>Micromonosporaceae</taxon>
        <taxon>Actinoplanes</taxon>
    </lineage>
</organism>
<dbReference type="InterPro" id="IPR000014">
    <property type="entry name" value="PAS"/>
</dbReference>
<keyword evidence="11 15" id="KW-1133">Transmembrane helix</keyword>
<keyword evidence="13 15" id="KW-0472">Membrane</keyword>
<dbReference type="Gene3D" id="3.30.450.20">
    <property type="entry name" value="PAS domain"/>
    <property type="match status" value="1"/>
</dbReference>
<keyword evidence="10" id="KW-0067">ATP-binding</keyword>
<dbReference type="Proteomes" id="UP000249341">
    <property type="component" value="Unassembled WGS sequence"/>
</dbReference>
<reference evidence="18 19" key="1">
    <citation type="submission" date="2018-06" db="EMBL/GenBank/DDBJ databases">
        <title>Genomic Encyclopedia of Type Strains, Phase III (KMG-III): the genomes of soil and plant-associated and newly described type strains.</title>
        <authorList>
            <person name="Whitman W."/>
        </authorList>
    </citation>
    <scope>NUCLEOTIDE SEQUENCE [LARGE SCALE GENOMIC DNA]</scope>
    <source>
        <strain evidence="18 19">CGMCC 4.7090</strain>
    </source>
</reference>
<feature type="domain" description="PAS" evidence="17">
    <location>
        <begin position="311"/>
        <end position="347"/>
    </location>
</feature>
<keyword evidence="12" id="KW-0902">Two-component regulatory system</keyword>
<dbReference type="FunFam" id="3.30.565.10:FF:000006">
    <property type="entry name" value="Sensor histidine kinase WalK"/>
    <property type="match status" value="1"/>
</dbReference>
<dbReference type="InterPro" id="IPR003661">
    <property type="entry name" value="HisK_dim/P_dom"/>
</dbReference>
<dbReference type="InterPro" id="IPR036097">
    <property type="entry name" value="HisK_dim/P_sf"/>
</dbReference>
<dbReference type="PROSITE" id="PS50109">
    <property type="entry name" value="HIS_KIN"/>
    <property type="match status" value="1"/>
</dbReference>
<dbReference type="GO" id="GO:0007234">
    <property type="term" value="P:osmosensory signaling via phosphorelay pathway"/>
    <property type="evidence" value="ECO:0007669"/>
    <property type="project" value="TreeGrafter"/>
</dbReference>
<dbReference type="SMART" id="SM00388">
    <property type="entry name" value="HisKA"/>
    <property type="match status" value="1"/>
</dbReference>
<feature type="domain" description="Histidine kinase" evidence="16">
    <location>
        <begin position="445"/>
        <end position="666"/>
    </location>
</feature>
<feature type="transmembrane region" description="Helical" evidence="15">
    <location>
        <begin position="80"/>
        <end position="101"/>
    </location>
</feature>
<dbReference type="SUPFAM" id="SSF55785">
    <property type="entry name" value="PYP-like sensor domain (PAS domain)"/>
    <property type="match status" value="1"/>
</dbReference>
<dbReference type="SUPFAM" id="SSF47384">
    <property type="entry name" value="Homodimeric domain of signal transducing histidine kinase"/>
    <property type="match status" value="1"/>
</dbReference>
<dbReference type="SUPFAM" id="SSF55874">
    <property type="entry name" value="ATPase domain of HSP90 chaperone/DNA topoisomerase II/histidine kinase"/>
    <property type="match status" value="1"/>
</dbReference>
<dbReference type="PROSITE" id="PS50112">
    <property type="entry name" value="PAS"/>
    <property type="match status" value="1"/>
</dbReference>
<dbReference type="GO" id="GO:0005524">
    <property type="term" value="F:ATP binding"/>
    <property type="evidence" value="ECO:0007669"/>
    <property type="project" value="UniProtKB-KW"/>
</dbReference>
<evidence type="ECO:0000256" key="12">
    <source>
        <dbReference type="ARBA" id="ARBA00023012"/>
    </source>
</evidence>
<keyword evidence="9" id="KW-0418">Kinase</keyword>
<dbReference type="SMART" id="SM00387">
    <property type="entry name" value="HATPase_c"/>
    <property type="match status" value="1"/>
</dbReference>
<dbReference type="Pfam" id="PF02518">
    <property type="entry name" value="HATPase_c"/>
    <property type="match status" value="1"/>
</dbReference>
<evidence type="ECO:0000313" key="19">
    <source>
        <dbReference type="Proteomes" id="UP000249341"/>
    </source>
</evidence>
<keyword evidence="5" id="KW-0597">Phosphoprotein</keyword>
<dbReference type="EC" id="2.7.13.3" evidence="4"/>
<dbReference type="Gene3D" id="1.10.287.130">
    <property type="match status" value="1"/>
</dbReference>
<keyword evidence="8" id="KW-0547">Nucleotide-binding</keyword>
<evidence type="ECO:0000256" key="5">
    <source>
        <dbReference type="ARBA" id="ARBA00022553"/>
    </source>
</evidence>
<evidence type="ECO:0000256" key="9">
    <source>
        <dbReference type="ARBA" id="ARBA00022777"/>
    </source>
</evidence>
<dbReference type="Pfam" id="PF08448">
    <property type="entry name" value="PAS_4"/>
    <property type="match status" value="1"/>
</dbReference>
<dbReference type="PANTHER" id="PTHR42878:SF7">
    <property type="entry name" value="SENSOR HISTIDINE KINASE GLRK"/>
    <property type="match status" value="1"/>
</dbReference>
<evidence type="ECO:0000256" key="11">
    <source>
        <dbReference type="ARBA" id="ARBA00022989"/>
    </source>
</evidence>
<feature type="transmembrane region" description="Helical" evidence="15">
    <location>
        <begin position="163"/>
        <end position="181"/>
    </location>
</feature>
<evidence type="ECO:0000256" key="3">
    <source>
        <dbReference type="ARBA" id="ARBA00004236"/>
    </source>
</evidence>
<dbReference type="OrthoDB" id="5241402at2"/>
<keyword evidence="6" id="KW-0808">Transferase</keyword>
<feature type="transmembrane region" description="Helical" evidence="15">
    <location>
        <begin position="249"/>
        <end position="268"/>
    </location>
</feature>
<dbReference type="GO" id="GO:0030295">
    <property type="term" value="F:protein kinase activator activity"/>
    <property type="evidence" value="ECO:0007669"/>
    <property type="project" value="TreeGrafter"/>
</dbReference>
<dbReference type="GO" id="GO:0000155">
    <property type="term" value="F:phosphorelay sensor kinase activity"/>
    <property type="evidence" value="ECO:0007669"/>
    <property type="project" value="InterPro"/>
</dbReference>
<dbReference type="PANTHER" id="PTHR42878">
    <property type="entry name" value="TWO-COMPONENT HISTIDINE KINASE"/>
    <property type="match status" value="1"/>
</dbReference>
<dbReference type="Gene3D" id="3.30.565.10">
    <property type="entry name" value="Histidine kinase-like ATPase, C-terminal domain"/>
    <property type="match status" value="1"/>
</dbReference>
<evidence type="ECO:0000256" key="8">
    <source>
        <dbReference type="ARBA" id="ARBA00022741"/>
    </source>
</evidence>
<dbReference type="InterPro" id="IPR036890">
    <property type="entry name" value="HATPase_C_sf"/>
</dbReference>
<dbReference type="InterPro" id="IPR035965">
    <property type="entry name" value="PAS-like_dom_sf"/>
</dbReference>
<proteinExistence type="predicted"/>
<feature type="transmembrane region" description="Helical" evidence="15">
    <location>
        <begin position="31"/>
        <end position="50"/>
    </location>
</feature>
<dbReference type="InterPro" id="IPR050351">
    <property type="entry name" value="BphY/WalK/GraS-like"/>
</dbReference>
<evidence type="ECO:0000256" key="7">
    <source>
        <dbReference type="ARBA" id="ARBA00022692"/>
    </source>
</evidence>
<keyword evidence="19" id="KW-1185">Reference proteome</keyword>
<feature type="transmembrane region" description="Helical" evidence="15">
    <location>
        <begin position="7"/>
        <end position="25"/>
    </location>
</feature>
<evidence type="ECO:0000313" key="18">
    <source>
        <dbReference type="EMBL" id="RAK29794.1"/>
    </source>
</evidence>
<comment type="caution">
    <text evidence="18">The sequence shown here is derived from an EMBL/GenBank/DDBJ whole genome shotgun (WGS) entry which is preliminary data.</text>
</comment>